<evidence type="ECO:0000256" key="5">
    <source>
        <dbReference type="ARBA" id="ARBA00022801"/>
    </source>
</evidence>
<dbReference type="GO" id="GO:0005507">
    <property type="term" value="F:copper ion binding"/>
    <property type="evidence" value="ECO:0007669"/>
    <property type="project" value="TreeGrafter"/>
</dbReference>
<comment type="catalytic activity">
    <reaction evidence="1">
        <text>inosine + phosphate = alpha-D-ribose 1-phosphate + hypoxanthine</text>
        <dbReference type="Rhea" id="RHEA:27646"/>
        <dbReference type="ChEBI" id="CHEBI:17368"/>
        <dbReference type="ChEBI" id="CHEBI:17596"/>
        <dbReference type="ChEBI" id="CHEBI:43474"/>
        <dbReference type="ChEBI" id="CHEBI:57720"/>
        <dbReference type="EC" id="2.4.2.1"/>
    </reaction>
    <physiologicalReaction direction="left-to-right" evidence="1">
        <dbReference type="Rhea" id="RHEA:27647"/>
    </physiologicalReaction>
</comment>
<dbReference type="EMBL" id="BNCK01000009">
    <property type="protein sequence ID" value="GHG02399.1"/>
    <property type="molecule type" value="Genomic_DNA"/>
</dbReference>
<dbReference type="PANTHER" id="PTHR30616:SF2">
    <property type="entry name" value="PURINE NUCLEOSIDE PHOSPHORYLASE LACC1"/>
    <property type="match status" value="1"/>
</dbReference>
<comment type="catalytic activity">
    <reaction evidence="8">
        <text>adenosine + phosphate = alpha-D-ribose 1-phosphate + adenine</text>
        <dbReference type="Rhea" id="RHEA:27642"/>
        <dbReference type="ChEBI" id="CHEBI:16335"/>
        <dbReference type="ChEBI" id="CHEBI:16708"/>
        <dbReference type="ChEBI" id="CHEBI:43474"/>
        <dbReference type="ChEBI" id="CHEBI:57720"/>
        <dbReference type="EC" id="2.4.2.1"/>
    </reaction>
    <physiologicalReaction direction="left-to-right" evidence="8">
        <dbReference type="Rhea" id="RHEA:27643"/>
    </physiologicalReaction>
</comment>
<dbReference type="SUPFAM" id="SSF64438">
    <property type="entry name" value="CNF1/YfiH-like putative cysteine hydrolases"/>
    <property type="match status" value="1"/>
</dbReference>
<dbReference type="CDD" id="cd16833">
    <property type="entry name" value="YfiH"/>
    <property type="match status" value="1"/>
</dbReference>
<evidence type="ECO:0000256" key="6">
    <source>
        <dbReference type="ARBA" id="ARBA00022833"/>
    </source>
</evidence>
<evidence type="ECO:0000256" key="10">
    <source>
        <dbReference type="RuleBase" id="RU361274"/>
    </source>
</evidence>
<comment type="catalytic activity">
    <reaction evidence="7">
        <text>adenosine + H2O + H(+) = inosine + NH4(+)</text>
        <dbReference type="Rhea" id="RHEA:24408"/>
        <dbReference type="ChEBI" id="CHEBI:15377"/>
        <dbReference type="ChEBI" id="CHEBI:15378"/>
        <dbReference type="ChEBI" id="CHEBI:16335"/>
        <dbReference type="ChEBI" id="CHEBI:17596"/>
        <dbReference type="ChEBI" id="CHEBI:28938"/>
        <dbReference type="EC" id="3.5.4.4"/>
    </reaction>
    <physiologicalReaction direction="left-to-right" evidence="7">
        <dbReference type="Rhea" id="RHEA:24409"/>
    </physiologicalReaction>
</comment>
<dbReference type="RefSeq" id="WP_189773139.1">
    <property type="nucleotide sequence ID" value="NZ_BNCK01000009.1"/>
</dbReference>
<evidence type="ECO:0000313" key="11">
    <source>
        <dbReference type="EMBL" id="GHG02399.1"/>
    </source>
</evidence>
<dbReference type="GO" id="GO:0016787">
    <property type="term" value="F:hydrolase activity"/>
    <property type="evidence" value="ECO:0007669"/>
    <property type="project" value="UniProtKB-KW"/>
</dbReference>
<comment type="similarity">
    <text evidence="2 10">Belongs to the purine nucleoside phosphorylase YfiH/LACC1 family.</text>
</comment>
<reference evidence="11" key="2">
    <citation type="submission" date="2020-09" db="EMBL/GenBank/DDBJ databases">
        <authorList>
            <person name="Sun Q."/>
            <person name="Kim S."/>
        </authorList>
    </citation>
    <scope>NUCLEOTIDE SEQUENCE</scope>
    <source>
        <strain evidence="11">KCTC 42731</strain>
    </source>
</reference>
<dbReference type="Gene3D" id="3.60.140.10">
    <property type="entry name" value="CNF1/YfiH-like putative cysteine hydrolases"/>
    <property type="match status" value="1"/>
</dbReference>
<keyword evidence="5" id="KW-0378">Hydrolase</keyword>
<sequence>MLKTNTNSAFDLVTLSSKAISAFQTTRLNPLDSNASILPYGNFNLGLHVDDEESQVLNNRRQLLKFLPSDTKIQWLDQVHGNEVAVINEHNEQVVTADALVTSTRNLALAVMTADCLPILLKSSSENEIAAIHGGWRPLRLNIIENTLNKMASQPSEIEAWLGPCIGATSFEVGEEVKLAFQDVDGELATFFRETDSNKFLADLPGIATYLLQRAGVKKIAISSPCTVENKLRYYSYRRDKVTGRMATIIVIN</sequence>
<evidence type="ECO:0000256" key="7">
    <source>
        <dbReference type="ARBA" id="ARBA00047989"/>
    </source>
</evidence>
<keyword evidence="4" id="KW-0479">Metal-binding</keyword>
<organism evidence="11 12">
    <name type="scientific">Thalassotalea marina</name>
    <dbReference type="NCBI Taxonomy" id="1673741"/>
    <lineage>
        <taxon>Bacteria</taxon>
        <taxon>Pseudomonadati</taxon>
        <taxon>Pseudomonadota</taxon>
        <taxon>Gammaproteobacteria</taxon>
        <taxon>Alteromonadales</taxon>
        <taxon>Colwelliaceae</taxon>
        <taxon>Thalassotalea</taxon>
    </lineage>
</organism>
<comment type="catalytic activity">
    <reaction evidence="9">
        <text>S-methyl-5'-thioadenosine + phosphate = 5-(methylsulfanyl)-alpha-D-ribose 1-phosphate + adenine</text>
        <dbReference type="Rhea" id="RHEA:11852"/>
        <dbReference type="ChEBI" id="CHEBI:16708"/>
        <dbReference type="ChEBI" id="CHEBI:17509"/>
        <dbReference type="ChEBI" id="CHEBI:43474"/>
        <dbReference type="ChEBI" id="CHEBI:58533"/>
        <dbReference type="EC" id="2.4.2.28"/>
    </reaction>
    <physiologicalReaction direction="left-to-right" evidence="9">
        <dbReference type="Rhea" id="RHEA:11853"/>
    </physiologicalReaction>
</comment>
<dbReference type="Proteomes" id="UP000623842">
    <property type="component" value="Unassembled WGS sequence"/>
</dbReference>
<dbReference type="InterPro" id="IPR038371">
    <property type="entry name" value="Cu_polyphenol_OxRdtase_sf"/>
</dbReference>
<comment type="caution">
    <text evidence="11">The sequence shown here is derived from an EMBL/GenBank/DDBJ whole genome shotgun (WGS) entry which is preliminary data.</text>
</comment>
<keyword evidence="12" id="KW-1185">Reference proteome</keyword>
<dbReference type="Pfam" id="PF02578">
    <property type="entry name" value="Cu-oxidase_4"/>
    <property type="match status" value="1"/>
</dbReference>
<dbReference type="InterPro" id="IPR011324">
    <property type="entry name" value="Cytotoxic_necrot_fac-like_cat"/>
</dbReference>
<evidence type="ECO:0000313" key="12">
    <source>
        <dbReference type="Proteomes" id="UP000623842"/>
    </source>
</evidence>
<protein>
    <recommendedName>
        <fullName evidence="10">Purine nucleoside phosphorylase</fullName>
    </recommendedName>
</protein>
<dbReference type="InterPro" id="IPR003730">
    <property type="entry name" value="Cu_polyphenol_OxRdtase"/>
</dbReference>
<accession>A0A919ENJ6</accession>
<evidence type="ECO:0000256" key="9">
    <source>
        <dbReference type="ARBA" id="ARBA00049893"/>
    </source>
</evidence>
<evidence type="ECO:0000256" key="8">
    <source>
        <dbReference type="ARBA" id="ARBA00048968"/>
    </source>
</evidence>
<name>A0A919ENJ6_9GAMM</name>
<keyword evidence="3" id="KW-0808">Transferase</keyword>
<dbReference type="AlphaFoldDB" id="A0A919ENJ6"/>
<dbReference type="NCBIfam" id="TIGR00726">
    <property type="entry name" value="peptidoglycan editing factor PgeF"/>
    <property type="match status" value="1"/>
</dbReference>
<proteinExistence type="inferred from homology"/>
<evidence type="ECO:0000256" key="1">
    <source>
        <dbReference type="ARBA" id="ARBA00000553"/>
    </source>
</evidence>
<gene>
    <name evidence="11" type="ORF">GCM10017161_34070</name>
</gene>
<evidence type="ECO:0000256" key="3">
    <source>
        <dbReference type="ARBA" id="ARBA00022679"/>
    </source>
</evidence>
<reference evidence="11" key="1">
    <citation type="journal article" date="2014" name="Int. J. Syst. Evol. Microbiol.">
        <title>Complete genome sequence of Corynebacterium casei LMG S-19264T (=DSM 44701T), isolated from a smear-ripened cheese.</title>
        <authorList>
            <consortium name="US DOE Joint Genome Institute (JGI-PGF)"/>
            <person name="Walter F."/>
            <person name="Albersmeier A."/>
            <person name="Kalinowski J."/>
            <person name="Ruckert C."/>
        </authorList>
    </citation>
    <scope>NUCLEOTIDE SEQUENCE</scope>
    <source>
        <strain evidence="11">KCTC 42731</strain>
    </source>
</reference>
<evidence type="ECO:0000256" key="2">
    <source>
        <dbReference type="ARBA" id="ARBA00007353"/>
    </source>
</evidence>
<dbReference type="GO" id="GO:0017061">
    <property type="term" value="F:S-methyl-5-thioadenosine phosphorylase activity"/>
    <property type="evidence" value="ECO:0007669"/>
    <property type="project" value="UniProtKB-EC"/>
</dbReference>
<keyword evidence="6" id="KW-0862">Zinc</keyword>
<evidence type="ECO:0000256" key="4">
    <source>
        <dbReference type="ARBA" id="ARBA00022723"/>
    </source>
</evidence>
<dbReference type="PANTHER" id="PTHR30616">
    <property type="entry name" value="UNCHARACTERIZED PROTEIN YFIH"/>
    <property type="match status" value="1"/>
</dbReference>